<name>A0A2A5MQQ7_9ENTR</name>
<sequence length="238" mass="27376">MNILIHSNNIYFNIGLAQCFRDIQETLPGLNIIHSLPLSHLPDLAGMDVIILALENYHDYQAAAELAQRYPGLVVGFTSANNVRRGRAFYADTLLWVSQRESVHEIGRLLRRLADRSRPFAPRHQRQSHSSRLRAPLNDLEMQMIRGVVDGQSINQMADALGVNRKRVYNGLERIKMNFRLVSHTHFHHFMTAEATFSHLCADHSCYRSGVRPARQRRVASRPAENHSYNLNEFHKLF</sequence>
<evidence type="ECO:0000313" key="1">
    <source>
        <dbReference type="EMBL" id="PCM63207.1"/>
    </source>
</evidence>
<comment type="caution">
    <text evidence="1">The sequence shown here is derived from an EMBL/GenBank/DDBJ whole genome shotgun (WGS) entry which is preliminary data.</text>
</comment>
<dbReference type="AlphaFoldDB" id="A0A2A5MQQ7"/>
<reference evidence="1 2" key="1">
    <citation type="submission" date="2017-09" db="EMBL/GenBank/DDBJ databases">
        <title>Mdr eskape-Ghana.</title>
        <authorList>
            <person name="Agyepong N."/>
            <person name="Janice J."/>
            <person name="Samuelsen O."/>
            <person name="Owusu-Ofori A."/>
            <person name="Sundsfjord A."/>
            <person name="Essack S."/>
            <person name="Pedersen T."/>
        </authorList>
    </citation>
    <scope>NUCLEOTIDE SEQUENCE [LARGE SCALE GENOMIC DNA]</scope>
    <source>
        <strain evidence="1 2">46</strain>
    </source>
</reference>
<dbReference type="Proteomes" id="UP000217648">
    <property type="component" value="Unassembled WGS sequence"/>
</dbReference>
<dbReference type="Gene3D" id="3.40.50.2300">
    <property type="match status" value="1"/>
</dbReference>
<protein>
    <submittedName>
        <fullName evidence="1">Uncharacterized protein</fullName>
    </submittedName>
</protein>
<evidence type="ECO:0000313" key="2">
    <source>
        <dbReference type="Proteomes" id="UP000217648"/>
    </source>
</evidence>
<proteinExistence type="predicted"/>
<dbReference type="STRING" id="1463164.KQS06HV_90934"/>
<accession>A0A2A5MQQ7</accession>
<dbReference type="RefSeq" id="WP_080935644.1">
    <property type="nucleotide sequence ID" value="NZ_BILL01000001.1"/>
</dbReference>
<organism evidence="1 2">
    <name type="scientific">Klebsiella quasipneumoniae</name>
    <dbReference type="NCBI Taxonomy" id="1463165"/>
    <lineage>
        <taxon>Bacteria</taxon>
        <taxon>Pseudomonadati</taxon>
        <taxon>Pseudomonadota</taxon>
        <taxon>Gammaproteobacteria</taxon>
        <taxon>Enterobacterales</taxon>
        <taxon>Enterobacteriaceae</taxon>
        <taxon>Klebsiella/Raoultella group</taxon>
        <taxon>Klebsiella</taxon>
        <taxon>Klebsiella pneumoniae complex</taxon>
    </lineage>
</organism>
<dbReference type="EMBL" id="NXHG01000001">
    <property type="protein sequence ID" value="PCM63207.1"/>
    <property type="molecule type" value="Genomic_DNA"/>
</dbReference>
<gene>
    <name evidence="1" type="ORF">CP911_01200</name>
</gene>